<evidence type="ECO:0000259" key="3">
    <source>
        <dbReference type="Pfam" id="PF00144"/>
    </source>
</evidence>
<dbReference type="Proteomes" id="UP000619761">
    <property type="component" value="Unassembled WGS sequence"/>
</dbReference>
<dbReference type="GO" id="GO:0016787">
    <property type="term" value="F:hydrolase activity"/>
    <property type="evidence" value="ECO:0007669"/>
    <property type="project" value="UniProtKB-KW"/>
</dbReference>
<dbReference type="Pfam" id="PF00144">
    <property type="entry name" value="Beta-lactamase"/>
    <property type="match status" value="1"/>
</dbReference>
<dbReference type="InterPro" id="IPR001466">
    <property type="entry name" value="Beta-lactam-related"/>
</dbReference>
<evidence type="ECO:0000256" key="2">
    <source>
        <dbReference type="ARBA" id="ARBA00023136"/>
    </source>
</evidence>
<reference evidence="5" key="1">
    <citation type="journal article" date="2019" name="Int. J. Syst. Evol. Microbiol.">
        <title>The Global Catalogue of Microorganisms (GCM) 10K type strain sequencing project: providing services to taxonomists for standard genome sequencing and annotation.</title>
        <authorList>
            <consortium name="The Broad Institute Genomics Platform"/>
            <consortium name="The Broad Institute Genome Sequencing Center for Infectious Disease"/>
            <person name="Wu L."/>
            <person name="Ma J."/>
        </authorList>
    </citation>
    <scope>NUCLEOTIDE SEQUENCE [LARGE SCALE GENOMIC DNA]</scope>
    <source>
        <strain evidence="5">KCTC 32239</strain>
    </source>
</reference>
<dbReference type="InterPro" id="IPR050491">
    <property type="entry name" value="AmpC-like"/>
</dbReference>
<comment type="subcellular location">
    <subcellularLocation>
        <location evidence="1">Membrane</location>
    </subcellularLocation>
</comment>
<accession>A0ABQ3B609</accession>
<protein>
    <submittedName>
        <fullName evidence="4">Serine hydrolase</fullName>
    </submittedName>
</protein>
<dbReference type="EMBL" id="BMYZ01000002">
    <property type="protein sequence ID" value="GGY79777.1"/>
    <property type="molecule type" value="Genomic_DNA"/>
</dbReference>
<keyword evidence="4" id="KW-0378">Hydrolase</keyword>
<dbReference type="PANTHER" id="PTHR46825">
    <property type="entry name" value="D-ALANYL-D-ALANINE-CARBOXYPEPTIDASE/ENDOPEPTIDASE AMPH"/>
    <property type="match status" value="1"/>
</dbReference>
<organism evidence="4 5">
    <name type="scientific">Cellvibrio zantedeschiae</name>
    <dbReference type="NCBI Taxonomy" id="1237077"/>
    <lineage>
        <taxon>Bacteria</taxon>
        <taxon>Pseudomonadati</taxon>
        <taxon>Pseudomonadota</taxon>
        <taxon>Gammaproteobacteria</taxon>
        <taxon>Cellvibrionales</taxon>
        <taxon>Cellvibrionaceae</taxon>
        <taxon>Cellvibrio</taxon>
    </lineage>
</organism>
<dbReference type="PANTHER" id="PTHR46825:SF11">
    <property type="entry name" value="PENICILLIN-BINDING PROTEIN 4"/>
    <property type="match status" value="1"/>
</dbReference>
<gene>
    <name evidence="4" type="ORF">GCM10011613_25920</name>
</gene>
<proteinExistence type="predicted"/>
<feature type="domain" description="Beta-lactamase-related" evidence="3">
    <location>
        <begin position="43"/>
        <end position="357"/>
    </location>
</feature>
<dbReference type="RefSeq" id="WP_189419244.1">
    <property type="nucleotide sequence ID" value="NZ_BMYZ01000002.1"/>
</dbReference>
<sequence>MNLSSFISFVVSIFISVLLLGCNTGANKKPDDTKNPPSLTEQVSKLQQQKNIPAVSFAVLENGQPQFALAGTLAVSSAQKIVTSDLLPLGSNSKAFTASLIARFVEQGKLHWNDKVSQWLPLHASYKDLTLEQLLRHESGLSPLTEMKDVADAINAIGGLTGDLTKDQDALINWVLATPSRFMPGGKTEYGNTNYVIAGRIAEHVGKDSYENLVRREIFIPLGINGQFNAPKNGVLGHSWENNQWKVKNITPEEEYINSQLALAAGGWYMSMPDYTQFLKANIDGLRGQSTWLKEPTLKYMHSTTRADQLGIGWQVLNSNGETFSQHLGSDEESYLHGVIFSQKSGKAVAFFTSGYSDAAVNAVSDLALQWEK</sequence>
<keyword evidence="5" id="KW-1185">Reference proteome</keyword>
<keyword evidence="2" id="KW-0472">Membrane</keyword>
<evidence type="ECO:0000313" key="5">
    <source>
        <dbReference type="Proteomes" id="UP000619761"/>
    </source>
</evidence>
<evidence type="ECO:0000256" key="1">
    <source>
        <dbReference type="ARBA" id="ARBA00004370"/>
    </source>
</evidence>
<dbReference type="Gene3D" id="3.40.710.10">
    <property type="entry name" value="DD-peptidase/beta-lactamase superfamily"/>
    <property type="match status" value="1"/>
</dbReference>
<dbReference type="InterPro" id="IPR012338">
    <property type="entry name" value="Beta-lactam/transpept-like"/>
</dbReference>
<comment type="caution">
    <text evidence="4">The sequence shown here is derived from an EMBL/GenBank/DDBJ whole genome shotgun (WGS) entry which is preliminary data.</text>
</comment>
<evidence type="ECO:0000313" key="4">
    <source>
        <dbReference type="EMBL" id="GGY79777.1"/>
    </source>
</evidence>
<name>A0ABQ3B609_9GAMM</name>
<dbReference type="SUPFAM" id="SSF56601">
    <property type="entry name" value="beta-lactamase/transpeptidase-like"/>
    <property type="match status" value="1"/>
</dbReference>